<dbReference type="EMBL" id="JASCZI010032738">
    <property type="protein sequence ID" value="MED6128495.1"/>
    <property type="molecule type" value="Genomic_DNA"/>
</dbReference>
<name>A0ABU6RXI3_9FABA</name>
<accession>A0ABU6RXI3</accession>
<gene>
    <name evidence="1" type="ORF">PIB30_098513</name>
</gene>
<protein>
    <submittedName>
        <fullName evidence="1">Uncharacterized protein</fullName>
    </submittedName>
</protein>
<sequence length="131" mass="14321">MLFEGFRGGSCVGNLGLDRTKSALYSSVACSTCIVQNPPFLFLFMNPLLPMPSLAFPMHFSIPKALNVLANISRTNIAKVHKHGYSQCINVVFRLPFGVKFNLIELVVAGYIFARGKSLRVIGGPFGLSVR</sequence>
<comment type="caution">
    <text evidence="1">The sequence shown here is derived from an EMBL/GenBank/DDBJ whole genome shotgun (WGS) entry which is preliminary data.</text>
</comment>
<reference evidence="1 2" key="1">
    <citation type="journal article" date="2023" name="Plants (Basel)">
        <title>Bridging the Gap: Combining Genomics and Transcriptomics Approaches to Understand Stylosanthes scabra, an Orphan Legume from the Brazilian Caatinga.</title>
        <authorList>
            <person name="Ferreira-Neto J.R.C."/>
            <person name="da Silva M.D."/>
            <person name="Binneck E."/>
            <person name="de Melo N.F."/>
            <person name="da Silva R.H."/>
            <person name="de Melo A.L.T.M."/>
            <person name="Pandolfi V."/>
            <person name="Bustamante F.O."/>
            <person name="Brasileiro-Vidal A.C."/>
            <person name="Benko-Iseppon A.M."/>
        </authorList>
    </citation>
    <scope>NUCLEOTIDE SEQUENCE [LARGE SCALE GENOMIC DNA]</scope>
    <source>
        <tissue evidence="1">Leaves</tissue>
    </source>
</reference>
<organism evidence="1 2">
    <name type="scientific">Stylosanthes scabra</name>
    <dbReference type="NCBI Taxonomy" id="79078"/>
    <lineage>
        <taxon>Eukaryota</taxon>
        <taxon>Viridiplantae</taxon>
        <taxon>Streptophyta</taxon>
        <taxon>Embryophyta</taxon>
        <taxon>Tracheophyta</taxon>
        <taxon>Spermatophyta</taxon>
        <taxon>Magnoliopsida</taxon>
        <taxon>eudicotyledons</taxon>
        <taxon>Gunneridae</taxon>
        <taxon>Pentapetalae</taxon>
        <taxon>rosids</taxon>
        <taxon>fabids</taxon>
        <taxon>Fabales</taxon>
        <taxon>Fabaceae</taxon>
        <taxon>Papilionoideae</taxon>
        <taxon>50 kb inversion clade</taxon>
        <taxon>dalbergioids sensu lato</taxon>
        <taxon>Dalbergieae</taxon>
        <taxon>Pterocarpus clade</taxon>
        <taxon>Stylosanthes</taxon>
    </lineage>
</organism>
<proteinExistence type="predicted"/>
<evidence type="ECO:0000313" key="1">
    <source>
        <dbReference type="EMBL" id="MED6128495.1"/>
    </source>
</evidence>
<feature type="non-terminal residue" evidence="1">
    <location>
        <position position="131"/>
    </location>
</feature>
<keyword evidence="2" id="KW-1185">Reference proteome</keyword>
<dbReference type="Proteomes" id="UP001341840">
    <property type="component" value="Unassembled WGS sequence"/>
</dbReference>
<evidence type="ECO:0000313" key="2">
    <source>
        <dbReference type="Proteomes" id="UP001341840"/>
    </source>
</evidence>